<organism evidence="1 2">
    <name type="scientific">Aeromicrobium piscarium</name>
    <dbReference type="NCBI Taxonomy" id="2590901"/>
    <lineage>
        <taxon>Bacteria</taxon>
        <taxon>Bacillati</taxon>
        <taxon>Actinomycetota</taxon>
        <taxon>Actinomycetes</taxon>
        <taxon>Propionibacteriales</taxon>
        <taxon>Nocardioidaceae</taxon>
        <taxon>Aeromicrobium</taxon>
    </lineage>
</organism>
<name>A0A554S8C6_9ACTN</name>
<sequence>MSQVFPGRYTAAPQTDTVTVFLIGMRANRWWKLPAVMRTAVAMPRMLIHLERHPEAGLLGYHQWFGRTTMLLSYWESPDHLQRFAADTGAPHLGPWRDFMRRVSGTGDIGVWHETYQVPTSSLEVVYNGMPRFGLAGATEHVPVGPGTATARQRLGR</sequence>
<evidence type="ECO:0000313" key="2">
    <source>
        <dbReference type="Proteomes" id="UP000316988"/>
    </source>
</evidence>
<dbReference type="InterPro" id="IPR025444">
    <property type="entry name" value="Monooxy_af470"/>
</dbReference>
<gene>
    <name evidence="1" type="ORF">FNM00_11550</name>
</gene>
<evidence type="ECO:0000313" key="1">
    <source>
        <dbReference type="EMBL" id="TSD62583.1"/>
    </source>
</evidence>
<dbReference type="Pfam" id="PF13826">
    <property type="entry name" value="Monooxy_af470-like"/>
    <property type="match status" value="1"/>
</dbReference>
<dbReference type="EMBL" id="VLNT01000008">
    <property type="protein sequence ID" value="TSD62583.1"/>
    <property type="molecule type" value="Genomic_DNA"/>
</dbReference>
<dbReference type="RefSeq" id="WP_143913695.1">
    <property type="nucleotide sequence ID" value="NZ_VLNT01000008.1"/>
</dbReference>
<reference evidence="1 2" key="1">
    <citation type="submission" date="2019-07" db="EMBL/GenBank/DDBJ databases">
        <authorList>
            <person name="Zhao L.H."/>
        </authorList>
    </citation>
    <scope>NUCLEOTIDE SEQUENCE [LARGE SCALE GENOMIC DNA]</scope>
    <source>
        <strain evidence="1 2">Co35</strain>
    </source>
</reference>
<proteinExistence type="predicted"/>
<dbReference type="Proteomes" id="UP000316988">
    <property type="component" value="Unassembled WGS sequence"/>
</dbReference>
<dbReference type="AlphaFoldDB" id="A0A554S8C6"/>
<dbReference type="OrthoDB" id="7566033at2"/>
<accession>A0A554S8C6</accession>
<keyword evidence="2" id="KW-1185">Reference proteome</keyword>
<protein>
    <submittedName>
        <fullName evidence="1">DUF4188 domain-containing protein</fullName>
    </submittedName>
</protein>
<comment type="caution">
    <text evidence="1">The sequence shown here is derived from an EMBL/GenBank/DDBJ whole genome shotgun (WGS) entry which is preliminary data.</text>
</comment>